<evidence type="ECO:0000313" key="9">
    <source>
        <dbReference type="Proteomes" id="UP000515561"/>
    </source>
</evidence>
<evidence type="ECO:0000256" key="1">
    <source>
        <dbReference type="ARBA" id="ARBA00004651"/>
    </source>
</evidence>
<dbReference type="PANTHER" id="PTHR13285">
    <property type="entry name" value="ACYLTRANSFERASE"/>
    <property type="match status" value="1"/>
</dbReference>
<keyword evidence="3 7" id="KW-1003">Cell membrane</keyword>
<dbReference type="PIRSF" id="PIRSF016636">
    <property type="entry name" value="AlgI_DltB"/>
    <property type="match status" value="1"/>
</dbReference>
<comment type="similarity">
    <text evidence="2 7">Belongs to the membrane-bound acyltransferase family.</text>
</comment>
<dbReference type="GO" id="GO:0005886">
    <property type="term" value="C:plasma membrane"/>
    <property type="evidence" value="ECO:0007669"/>
    <property type="project" value="UniProtKB-SubCell"/>
</dbReference>
<evidence type="ECO:0000313" key="8">
    <source>
        <dbReference type="EMBL" id="BCJ95966.1"/>
    </source>
</evidence>
<keyword evidence="4" id="KW-0812">Transmembrane</keyword>
<protein>
    <submittedName>
        <fullName evidence="8">Alginate regulatory protein</fullName>
    </submittedName>
</protein>
<gene>
    <name evidence="8" type="ORF">acsn021_35350</name>
</gene>
<dbReference type="InterPro" id="IPR051085">
    <property type="entry name" value="MB_O-acyltransferase"/>
</dbReference>
<evidence type="ECO:0000256" key="2">
    <source>
        <dbReference type="ARBA" id="ARBA00010323"/>
    </source>
</evidence>
<reference evidence="8 9" key="1">
    <citation type="journal article" date="2016" name="Int. J. Syst. Evol. Microbiol.">
        <title>Descriptions of Anaerotaenia torta gen. nov., sp. nov. and Anaerocolumna cellulosilytica gen. nov., sp. nov. isolated from a methanogenic reactor of cattle waste.</title>
        <authorList>
            <person name="Uek A."/>
            <person name="Ohtaki Y."/>
            <person name="Kaku N."/>
            <person name="Ueki K."/>
        </authorList>
    </citation>
    <scope>NUCLEOTIDE SEQUENCE [LARGE SCALE GENOMIC DNA]</scope>
    <source>
        <strain evidence="8 9">SN021</strain>
    </source>
</reference>
<keyword evidence="6 7" id="KW-0472">Membrane</keyword>
<evidence type="ECO:0000256" key="3">
    <source>
        <dbReference type="ARBA" id="ARBA00022475"/>
    </source>
</evidence>
<accession>A0A6S6R1K3</accession>
<keyword evidence="9" id="KW-1185">Reference proteome</keyword>
<dbReference type="Pfam" id="PF03062">
    <property type="entry name" value="MBOAT"/>
    <property type="match status" value="1"/>
</dbReference>
<evidence type="ECO:0000256" key="6">
    <source>
        <dbReference type="ARBA" id="ARBA00023136"/>
    </source>
</evidence>
<keyword evidence="5" id="KW-1133">Transmembrane helix</keyword>
<keyword evidence="7" id="KW-0808">Transferase</keyword>
<name>A0A6S6R1K3_9FIRM</name>
<dbReference type="InterPro" id="IPR028362">
    <property type="entry name" value="AlgI"/>
</dbReference>
<dbReference type="EMBL" id="AP023367">
    <property type="protein sequence ID" value="BCJ95966.1"/>
    <property type="molecule type" value="Genomic_DNA"/>
</dbReference>
<dbReference type="InterPro" id="IPR004299">
    <property type="entry name" value="MBOAT_fam"/>
</dbReference>
<dbReference type="InterPro" id="IPR024194">
    <property type="entry name" value="Ac/AlaTfrase_AlgI/DltB"/>
</dbReference>
<dbReference type="PANTHER" id="PTHR13285:SF18">
    <property type="entry name" value="PROTEIN-CYSTEINE N-PALMITOYLTRANSFERASE RASP"/>
    <property type="match status" value="1"/>
</dbReference>
<dbReference type="PIRSF" id="PIRSF500217">
    <property type="entry name" value="AlgI"/>
    <property type="match status" value="1"/>
</dbReference>
<sequence>MLFSSLLFLFQFMPIFFLIYYILPVKWRNSFLFIASIIFYGWGEPRFLVLIFTSISINYISGRLIEHYDDSKIKNHLKKRKAVFLLSLLYNVGTLLLFKYANFIIENINQVLHLDMTTLDITLPLGISFYTFQIISYVIDVYRRDIKAEGSFINLGVYLSLFPQLIAGPIVVYKDIAAELKSRSSTLEQIEEGLKIFVLGLGAKVLIANNVGKLWEELGSLGYSNLSMPLAWLGIIAYTLQIYFDFSGYSLMAIGLGKMMGFQFPINFNYPYISKSITEFWRRWHITLSSWFRDYIYIPLGGSRKGRLCTFINLFLVWSITGLWHGASWNFILWGIYFFILLLIEKLFLKKWLDKSAVISRVYTLLLVCIGWMIFAITDFNELGQFMRSAFSFQIEAGGKLFLYYLKNYLAIISMGIFLSMPVFRRWFEKHKKGCIANIILTLILLLSVAYLVDASYNPFLYFRF</sequence>
<dbReference type="Proteomes" id="UP000515561">
    <property type="component" value="Chromosome"/>
</dbReference>
<dbReference type="RefSeq" id="WP_184092354.1">
    <property type="nucleotide sequence ID" value="NZ_AP023367.1"/>
</dbReference>
<evidence type="ECO:0000256" key="5">
    <source>
        <dbReference type="ARBA" id="ARBA00022989"/>
    </source>
</evidence>
<keyword evidence="7" id="KW-0012">Acyltransferase</keyword>
<comment type="subcellular location">
    <subcellularLocation>
        <location evidence="1">Cell membrane</location>
        <topology evidence="1">Multi-pass membrane protein</topology>
    </subcellularLocation>
</comment>
<dbReference type="GO" id="GO:0042121">
    <property type="term" value="P:alginic acid biosynthetic process"/>
    <property type="evidence" value="ECO:0007669"/>
    <property type="project" value="InterPro"/>
</dbReference>
<proteinExistence type="inferred from homology"/>
<evidence type="ECO:0000256" key="7">
    <source>
        <dbReference type="PIRNR" id="PIRNR016636"/>
    </source>
</evidence>
<dbReference type="AlphaFoldDB" id="A0A6S6R1K3"/>
<dbReference type="GO" id="GO:0016746">
    <property type="term" value="F:acyltransferase activity"/>
    <property type="evidence" value="ECO:0007669"/>
    <property type="project" value="UniProtKB-KW"/>
</dbReference>
<dbReference type="KEGG" id="acel:acsn021_35350"/>
<organism evidence="8 9">
    <name type="scientific">Anaerocolumna cellulosilytica</name>
    <dbReference type="NCBI Taxonomy" id="433286"/>
    <lineage>
        <taxon>Bacteria</taxon>
        <taxon>Bacillati</taxon>
        <taxon>Bacillota</taxon>
        <taxon>Clostridia</taxon>
        <taxon>Lachnospirales</taxon>
        <taxon>Lachnospiraceae</taxon>
        <taxon>Anaerocolumna</taxon>
    </lineage>
</organism>
<evidence type="ECO:0000256" key="4">
    <source>
        <dbReference type="ARBA" id="ARBA00022692"/>
    </source>
</evidence>